<organism evidence="4 5">
    <name type="scientific">Roseibium aggregatum</name>
    <dbReference type="NCBI Taxonomy" id="187304"/>
    <lineage>
        <taxon>Bacteria</taxon>
        <taxon>Pseudomonadati</taxon>
        <taxon>Pseudomonadota</taxon>
        <taxon>Alphaproteobacteria</taxon>
        <taxon>Hyphomicrobiales</taxon>
        <taxon>Stappiaceae</taxon>
        <taxon>Roseibium</taxon>
    </lineage>
</organism>
<dbReference type="InterPro" id="IPR036928">
    <property type="entry name" value="AS_sf"/>
</dbReference>
<dbReference type="EMBL" id="JAEKJZ010000008">
    <property type="protein sequence ID" value="MBN9673854.1"/>
    <property type="molecule type" value="Genomic_DNA"/>
</dbReference>
<gene>
    <name evidence="4" type="ORF">JF539_26090</name>
</gene>
<keyword evidence="4" id="KW-0378">Hydrolase</keyword>
<evidence type="ECO:0000313" key="4">
    <source>
        <dbReference type="EMBL" id="MBN9673854.1"/>
    </source>
</evidence>
<reference evidence="4" key="1">
    <citation type="submission" date="2020-12" db="EMBL/GenBank/DDBJ databases">
        <title>Oil enriched cultivation method for isolating marine PHA-producing bacteria.</title>
        <authorList>
            <person name="Zheng W."/>
            <person name="Yu S."/>
            <person name="Huang Y."/>
        </authorList>
    </citation>
    <scope>NUCLEOTIDE SEQUENCE</scope>
    <source>
        <strain evidence="4">SY-2-12</strain>
    </source>
</reference>
<feature type="domain" description="Amidase" evidence="3">
    <location>
        <begin position="29"/>
        <end position="442"/>
    </location>
</feature>
<evidence type="ECO:0000259" key="3">
    <source>
        <dbReference type="Pfam" id="PF01425"/>
    </source>
</evidence>
<evidence type="ECO:0000256" key="1">
    <source>
        <dbReference type="ARBA" id="ARBA00003871"/>
    </source>
</evidence>
<name>A0A939EL94_9HYPH</name>
<dbReference type="InterPro" id="IPR023631">
    <property type="entry name" value="Amidase_dom"/>
</dbReference>
<dbReference type="PROSITE" id="PS00571">
    <property type="entry name" value="AMIDASES"/>
    <property type="match status" value="1"/>
</dbReference>
<dbReference type="PANTHER" id="PTHR11895:SF176">
    <property type="entry name" value="AMIDASE AMID-RELATED"/>
    <property type="match status" value="1"/>
</dbReference>
<proteinExistence type="predicted"/>
<dbReference type="NCBIfam" id="NF004766">
    <property type="entry name" value="PRK06102.1"/>
    <property type="match status" value="1"/>
</dbReference>
<dbReference type="GO" id="GO:0016787">
    <property type="term" value="F:hydrolase activity"/>
    <property type="evidence" value="ECO:0007669"/>
    <property type="project" value="UniProtKB-KW"/>
</dbReference>
<protein>
    <recommendedName>
        <fullName evidence="2">Indoleacetamide hydrolase</fullName>
    </recommendedName>
</protein>
<dbReference type="Gene3D" id="3.90.1300.10">
    <property type="entry name" value="Amidase signature (AS) domain"/>
    <property type="match status" value="1"/>
</dbReference>
<dbReference type="SUPFAM" id="SSF75304">
    <property type="entry name" value="Amidase signature (AS) enzymes"/>
    <property type="match status" value="1"/>
</dbReference>
<comment type="caution">
    <text evidence="4">The sequence shown here is derived from an EMBL/GenBank/DDBJ whole genome shotgun (WGS) entry which is preliminary data.</text>
</comment>
<dbReference type="AlphaFoldDB" id="A0A939EL94"/>
<dbReference type="InterPro" id="IPR020556">
    <property type="entry name" value="Amidase_CS"/>
</dbReference>
<accession>A0A939EL94</accession>
<sequence>MVDIDDLAQKPAAEIARVLADRRADPVGLTEHYLEKIGRQTSPIFLTVTADRARREAEAAARRLKAGRPASALDGVPMAWKDLVDFRGETTTAASNIYRNALAAESDAPILANAARAGMIALGKVNLSEFAYSGLGLNPHFGTPLNPNDTVTPRAPGGSSSGSGVAVAAGLAPCAIGTDTGGSVRIPAAFNGVVGYKSSEGRIPARGVFALSRTLDTVGPLARTVEDCILLDMVLRGAVTSGVTRRPVETLRIFVPETVVLDDLDPAVSENFEKSLALLEQAGAVVTRGPLPQFAEAARLAAELGSITAAEAYVEHRDLVDGPGAANIDRRVLARIQGGKAMSAADLIVLHRARLEGMAAISGLLDGALLAMPTAPHVAPAIAPLEADDALFHRINLKTLRNTVIGNFFNLPGVALPNGTDGGGLPTSFLLCTVGNDDERLLGAALDVERVLRTAG</sequence>
<dbReference type="InterPro" id="IPR000120">
    <property type="entry name" value="Amidase"/>
</dbReference>
<dbReference type="Proteomes" id="UP000664096">
    <property type="component" value="Unassembled WGS sequence"/>
</dbReference>
<evidence type="ECO:0000256" key="2">
    <source>
        <dbReference type="ARBA" id="ARBA00021874"/>
    </source>
</evidence>
<dbReference type="PANTHER" id="PTHR11895">
    <property type="entry name" value="TRANSAMIDASE"/>
    <property type="match status" value="1"/>
</dbReference>
<evidence type="ECO:0000313" key="5">
    <source>
        <dbReference type="Proteomes" id="UP000664096"/>
    </source>
</evidence>
<comment type="function">
    <text evidence="1">Hydrolyzes indole-3-acetamide (IAM) into indole-3-acetic acid (IAA).</text>
</comment>
<dbReference type="Pfam" id="PF01425">
    <property type="entry name" value="Amidase"/>
    <property type="match status" value="1"/>
</dbReference>